<evidence type="ECO:0000313" key="2">
    <source>
        <dbReference type="EMBL" id="PKH58406.1"/>
    </source>
</evidence>
<protein>
    <submittedName>
        <fullName evidence="2">Uncharacterized protein</fullName>
    </submittedName>
</protein>
<dbReference type="SMART" id="SM00320">
    <property type="entry name" value="WD40"/>
    <property type="match status" value="2"/>
</dbReference>
<dbReference type="SUPFAM" id="SSF50978">
    <property type="entry name" value="WD40 repeat-like"/>
    <property type="match status" value="1"/>
</dbReference>
<keyword evidence="1" id="KW-0853">WD repeat</keyword>
<feature type="repeat" description="WD" evidence="1">
    <location>
        <begin position="42"/>
        <end position="70"/>
    </location>
</feature>
<dbReference type="PROSITE" id="PS50082">
    <property type="entry name" value="WD_REPEATS_2"/>
    <property type="match status" value="2"/>
</dbReference>
<dbReference type="InterPro" id="IPR015943">
    <property type="entry name" value="WD40/YVTN_repeat-like_dom_sf"/>
</dbReference>
<feature type="non-terminal residue" evidence="2">
    <location>
        <position position="70"/>
    </location>
</feature>
<dbReference type="PANTHER" id="PTHR22844">
    <property type="entry name" value="F-BOX AND WD40 DOMAIN PROTEIN"/>
    <property type="match status" value="1"/>
</dbReference>
<dbReference type="PANTHER" id="PTHR22844:SF342">
    <property type="entry name" value="AND WD40 DOMAIN PROTEIN, PUTATIVE-RELATED"/>
    <property type="match status" value="1"/>
</dbReference>
<proteinExistence type="predicted"/>
<accession>A0A2I0GJW8</accession>
<sequence length="70" mass="7563">MKHLGPITSLAINPTGDILYSASLDTTVKVWRLSDFRCIETFQAHPQSVNAIATGPDGVLYTASDDATIR</sequence>
<keyword evidence="3" id="KW-1185">Reference proteome</keyword>
<dbReference type="STRING" id="22663.A0A2I0GJW8"/>
<dbReference type="InterPro" id="IPR045182">
    <property type="entry name" value="JINGUBANG-like"/>
</dbReference>
<gene>
    <name evidence="2" type="ORF">CRG98_050293</name>
</gene>
<evidence type="ECO:0000313" key="3">
    <source>
        <dbReference type="Proteomes" id="UP000233551"/>
    </source>
</evidence>
<dbReference type="InterPro" id="IPR036322">
    <property type="entry name" value="WD40_repeat_dom_sf"/>
</dbReference>
<dbReference type="Proteomes" id="UP000233551">
    <property type="component" value="Unassembled WGS sequence"/>
</dbReference>
<dbReference type="Pfam" id="PF00400">
    <property type="entry name" value="WD40"/>
    <property type="match status" value="2"/>
</dbReference>
<dbReference type="InterPro" id="IPR001680">
    <property type="entry name" value="WD40_rpt"/>
</dbReference>
<evidence type="ECO:0000256" key="1">
    <source>
        <dbReference type="PROSITE-ProRule" id="PRU00221"/>
    </source>
</evidence>
<dbReference type="AlphaFoldDB" id="A0A2I0GJW8"/>
<dbReference type="PROSITE" id="PS50294">
    <property type="entry name" value="WD_REPEATS_REGION"/>
    <property type="match status" value="2"/>
</dbReference>
<feature type="repeat" description="WD" evidence="1">
    <location>
        <begin position="1"/>
        <end position="41"/>
    </location>
</feature>
<reference evidence="2 3" key="1">
    <citation type="submission" date="2017-11" db="EMBL/GenBank/DDBJ databases">
        <title>De-novo sequencing of pomegranate (Punica granatum L.) genome.</title>
        <authorList>
            <person name="Akparov Z."/>
            <person name="Amiraslanov A."/>
            <person name="Hajiyeva S."/>
            <person name="Abbasov M."/>
            <person name="Kaur K."/>
            <person name="Hamwieh A."/>
            <person name="Solovyev V."/>
            <person name="Salamov A."/>
            <person name="Braich B."/>
            <person name="Kosarev P."/>
            <person name="Mahmoud A."/>
            <person name="Hajiyev E."/>
            <person name="Babayeva S."/>
            <person name="Izzatullayeva V."/>
            <person name="Mammadov A."/>
            <person name="Mammadov A."/>
            <person name="Sharifova S."/>
            <person name="Ojaghi J."/>
            <person name="Eynullazada K."/>
            <person name="Bayramov B."/>
            <person name="Abdulazimova A."/>
            <person name="Shahmuradov I."/>
        </authorList>
    </citation>
    <scope>NUCLEOTIDE SEQUENCE [LARGE SCALE GENOMIC DNA]</scope>
    <source>
        <strain evidence="3">cv. AG2017</strain>
        <tissue evidence="2">Leaf</tissue>
    </source>
</reference>
<comment type="caution">
    <text evidence="2">The sequence shown here is derived from an EMBL/GenBank/DDBJ whole genome shotgun (WGS) entry which is preliminary data.</text>
</comment>
<dbReference type="EMBL" id="PGOL01045102">
    <property type="protein sequence ID" value="PKH58406.1"/>
    <property type="molecule type" value="Genomic_DNA"/>
</dbReference>
<dbReference type="Gene3D" id="2.130.10.10">
    <property type="entry name" value="YVTN repeat-like/Quinoprotein amine dehydrogenase"/>
    <property type="match status" value="1"/>
</dbReference>
<name>A0A2I0GJW8_PUNGR</name>
<organism evidence="2 3">
    <name type="scientific">Punica granatum</name>
    <name type="common">Pomegranate</name>
    <dbReference type="NCBI Taxonomy" id="22663"/>
    <lineage>
        <taxon>Eukaryota</taxon>
        <taxon>Viridiplantae</taxon>
        <taxon>Streptophyta</taxon>
        <taxon>Embryophyta</taxon>
        <taxon>Tracheophyta</taxon>
        <taxon>Spermatophyta</taxon>
        <taxon>Magnoliopsida</taxon>
        <taxon>eudicotyledons</taxon>
        <taxon>Gunneridae</taxon>
        <taxon>Pentapetalae</taxon>
        <taxon>rosids</taxon>
        <taxon>malvids</taxon>
        <taxon>Myrtales</taxon>
        <taxon>Lythraceae</taxon>
        <taxon>Punica</taxon>
    </lineage>
</organism>